<dbReference type="AlphaFoldDB" id="A0A553HQK3"/>
<dbReference type="Gene3D" id="4.10.240.10">
    <property type="entry name" value="Zn(2)-C6 fungal-type DNA-binding domain"/>
    <property type="match status" value="1"/>
</dbReference>
<dbReference type="InterPro" id="IPR036864">
    <property type="entry name" value="Zn2-C6_fun-type_DNA-bd_sf"/>
</dbReference>
<sequence length="441" mass="48811">MIQFVFSKQTGLRRACDRCHHAKLKCSKQIDEEKCHRCLRADVECTFSPAATTPRRQKWSVSTLATSKTRYQGRKPVSNTAQPDNSSPHEGDNAQCSYPNGDADLGTAWSDALELTNNSTTSPEDNILMDLDECENPPLPVHETNSLKGTRQIVEDHFLTQRCSGVRQSPDPPAHHLPSNTHPFRSRLSPNLASDTHSKPVENHLGESTSRIKESVHTRTLWMRRITDVNIALTEHLDLSPDDNVSGDFVGSRQKEELKSTFTVDRAFHLSQLFIDILGNICLKLLASDKGGDGVTSKPQQASFQLDPSAELLIFSAYLRLLETYHRILESVQAAAKQNHLESSTTATSQLPSLTVGSFSLSSKSNTQLLVLVNLTETMAKKARGLITLMSSPKITPGYRGDFHSFGGVSLVIVPDLALRAIRAREESLFRMIDGLKNSIL</sequence>
<dbReference type="GO" id="GO:0008270">
    <property type="term" value="F:zinc ion binding"/>
    <property type="evidence" value="ECO:0007669"/>
    <property type="project" value="InterPro"/>
</dbReference>
<keyword evidence="5" id="KW-1185">Reference proteome</keyword>
<feature type="region of interest" description="Disordered" evidence="2">
    <location>
        <begin position="164"/>
        <end position="210"/>
    </location>
</feature>
<dbReference type="InterPro" id="IPR001138">
    <property type="entry name" value="Zn2Cys6_DnaBD"/>
</dbReference>
<dbReference type="PROSITE" id="PS50048">
    <property type="entry name" value="ZN2_CY6_FUNGAL_2"/>
    <property type="match status" value="1"/>
</dbReference>
<feature type="domain" description="Zn(2)-C6 fungal-type" evidence="3">
    <location>
        <begin position="15"/>
        <end position="47"/>
    </location>
</feature>
<evidence type="ECO:0000259" key="3">
    <source>
        <dbReference type="PROSITE" id="PS50048"/>
    </source>
</evidence>
<dbReference type="Proteomes" id="UP000319160">
    <property type="component" value="Unassembled WGS sequence"/>
</dbReference>
<dbReference type="CDD" id="cd00067">
    <property type="entry name" value="GAL4"/>
    <property type="match status" value="1"/>
</dbReference>
<dbReference type="EMBL" id="VFLP01000057">
    <property type="protein sequence ID" value="TRX90244.1"/>
    <property type="molecule type" value="Genomic_DNA"/>
</dbReference>
<dbReference type="Pfam" id="PF00172">
    <property type="entry name" value="Zn_clus"/>
    <property type="match status" value="1"/>
</dbReference>
<evidence type="ECO:0000256" key="2">
    <source>
        <dbReference type="SAM" id="MobiDB-lite"/>
    </source>
</evidence>
<feature type="compositionally biased region" description="Polar residues" evidence="2">
    <location>
        <begin position="178"/>
        <end position="195"/>
    </location>
</feature>
<feature type="compositionally biased region" description="Basic and acidic residues" evidence="2">
    <location>
        <begin position="196"/>
        <end position="210"/>
    </location>
</feature>
<name>A0A553HQK3_9PEZI</name>
<proteinExistence type="predicted"/>
<dbReference type="PROSITE" id="PS00463">
    <property type="entry name" value="ZN2_CY6_FUNGAL_1"/>
    <property type="match status" value="1"/>
</dbReference>
<feature type="compositionally biased region" description="Polar residues" evidence="2">
    <location>
        <begin position="77"/>
        <end position="86"/>
    </location>
</feature>
<dbReference type="SUPFAM" id="SSF57701">
    <property type="entry name" value="Zn2/Cys6 DNA-binding domain"/>
    <property type="match status" value="1"/>
</dbReference>
<comment type="caution">
    <text evidence="4">The sequence shown here is derived from an EMBL/GenBank/DDBJ whole genome shotgun (WGS) entry which is preliminary data.</text>
</comment>
<evidence type="ECO:0000313" key="5">
    <source>
        <dbReference type="Proteomes" id="UP000319160"/>
    </source>
</evidence>
<gene>
    <name evidence="4" type="ORF">FHL15_008789</name>
</gene>
<feature type="region of interest" description="Disordered" evidence="2">
    <location>
        <begin position="58"/>
        <end position="101"/>
    </location>
</feature>
<evidence type="ECO:0000313" key="4">
    <source>
        <dbReference type="EMBL" id="TRX90244.1"/>
    </source>
</evidence>
<accession>A0A553HQK3</accession>
<feature type="compositionally biased region" description="Polar residues" evidence="2">
    <location>
        <begin position="59"/>
        <end position="70"/>
    </location>
</feature>
<dbReference type="OrthoDB" id="4330117at2759"/>
<keyword evidence="1" id="KW-0539">Nucleus</keyword>
<organism evidence="4 5">
    <name type="scientific">Xylaria flabelliformis</name>
    <dbReference type="NCBI Taxonomy" id="2512241"/>
    <lineage>
        <taxon>Eukaryota</taxon>
        <taxon>Fungi</taxon>
        <taxon>Dikarya</taxon>
        <taxon>Ascomycota</taxon>
        <taxon>Pezizomycotina</taxon>
        <taxon>Sordariomycetes</taxon>
        <taxon>Xylariomycetidae</taxon>
        <taxon>Xylariales</taxon>
        <taxon>Xylariaceae</taxon>
        <taxon>Xylaria</taxon>
    </lineage>
</organism>
<dbReference type="SMART" id="SM00066">
    <property type="entry name" value="GAL4"/>
    <property type="match status" value="1"/>
</dbReference>
<protein>
    <recommendedName>
        <fullName evidence="3">Zn(2)-C6 fungal-type domain-containing protein</fullName>
    </recommendedName>
</protein>
<dbReference type="STRING" id="2512241.A0A553HQK3"/>
<reference evidence="5" key="1">
    <citation type="submission" date="2019-06" db="EMBL/GenBank/DDBJ databases">
        <title>Draft genome sequence of the griseofulvin-producing fungus Xylaria cubensis strain G536.</title>
        <authorList>
            <person name="Mead M.E."/>
            <person name="Raja H.A."/>
            <person name="Steenwyk J.L."/>
            <person name="Knowles S.L."/>
            <person name="Oberlies N.H."/>
            <person name="Rokas A."/>
        </authorList>
    </citation>
    <scope>NUCLEOTIDE SEQUENCE [LARGE SCALE GENOMIC DNA]</scope>
    <source>
        <strain evidence="5">G536</strain>
    </source>
</reference>
<dbReference type="GO" id="GO:0000981">
    <property type="term" value="F:DNA-binding transcription factor activity, RNA polymerase II-specific"/>
    <property type="evidence" value="ECO:0007669"/>
    <property type="project" value="InterPro"/>
</dbReference>
<evidence type="ECO:0000256" key="1">
    <source>
        <dbReference type="ARBA" id="ARBA00023242"/>
    </source>
</evidence>